<dbReference type="Gene3D" id="2.30.30.290">
    <property type="entry name" value="YopX-like domains"/>
    <property type="match status" value="1"/>
</dbReference>
<dbReference type="InterPro" id="IPR010024">
    <property type="entry name" value="CHP16711"/>
</dbReference>
<evidence type="ECO:0000313" key="2">
    <source>
        <dbReference type="EMBL" id="QSF42682.1"/>
    </source>
</evidence>
<accession>A0ABX7L4Q7</accession>
<dbReference type="SUPFAM" id="SSF159006">
    <property type="entry name" value="YopX-like"/>
    <property type="match status" value="1"/>
</dbReference>
<dbReference type="EMBL" id="CP070969">
    <property type="protein sequence ID" value="QSF42682.1"/>
    <property type="molecule type" value="Genomic_DNA"/>
</dbReference>
<protein>
    <recommendedName>
        <fullName evidence="1">YopX protein domain-containing protein</fullName>
    </recommendedName>
</protein>
<dbReference type="NCBIfam" id="TIGR01671">
    <property type="entry name" value="phage_TIGR01671"/>
    <property type="match status" value="1"/>
</dbReference>
<proteinExistence type="predicted"/>
<organism evidence="2 3">
    <name type="scientific">Paenibacillus tianjinensis</name>
    <dbReference type="NCBI Taxonomy" id="2810347"/>
    <lineage>
        <taxon>Bacteria</taxon>
        <taxon>Bacillati</taxon>
        <taxon>Bacillota</taxon>
        <taxon>Bacilli</taxon>
        <taxon>Bacillales</taxon>
        <taxon>Paenibacillaceae</taxon>
        <taxon>Paenibacillus</taxon>
    </lineage>
</organism>
<keyword evidence="3" id="KW-1185">Reference proteome</keyword>
<sequence length="127" mass="14760">MSREIKFRAWLKNEKRMLDKVALTWPGSEMIIQWYDSLEDYYAGALSDCSERDAEVMQYTGLNDRNGQEIYEGDIVKHAVGWFGKVQYFEGTFEIEARHQSWPINCTRSGKIEVVGNICDNPELLEV</sequence>
<dbReference type="RefSeq" id="WP_206100371.1">
    <property type="nucleotide sequence ID" value="NZ_CP070969.1"/>
</dbReference>
<evidence type="ECO:0000313" key="3">
    <source>
        <dbReference type="Proteomes" id="UP000663452"/>
    </source>
</evidence>
<reference evidence="2 3" key="1">
    <citation type="submission" date="2021-02" db="EMBL/GenBank/DDBJ databases">
        <title>Paenibacillus tianjinensis sp. nov.</title>
        <authorList>
            <person name="Liu H."/>
        </authorList>
    </citation>
    <scope>NUCLEOTIDE SEQUENCE [LARGE SCALE GENOMIC DNA]</scope>
    <source>
        <strain evidence="2 3">TB2019</strain>
    </source>
</reference>
<dbReference type="Pfam" id="PF09643">
    <property type="entry name" value="YopX"/>
    <property type="match status" value="1"/>
</dbReference>
<feature type="domain" description="YopX protein" evidence="1">
    <location>
        <begin position="6"/>
        <end position="126"/>
    </location>
</feature>
<gene>
    <name evidence="2" type="ORF">JRJ22_15310</name>
</gene>
<dbReference type="Proteomes" id="UP000663452">
    <property type="component" value="Chromosome"/>
</dbReference>
<dbReference type="InterPro" id="IPR023385">
    <property type="entry name" value="YopX-like_C"/>
</dbReference>
<dbReference type="InterPro" id="IPR019096">
    <property type="entry name" value="YopX_protein"/>
</dbReference>
<evidence type="ECO:0000259" key="1">
    <source>
        <dbReference type="Pfam" id="PF09643"/>
    </source>
</evidence>
<name>A0ABX7L4Q7_9BACL</name>